<protein>
    <submittedName>
        <fullName evidence="2">Uncharacterized protein</fullName>
    </submittedName>
</protein>
<dbReference type="AlphaFoldDB" id="A0AAE0Z1E0"/>
<feature type="compositionally biased region" description="Basic residues" evidence="1">
    <location>
        <begin position="41"/>
        <end position="60"/>
    </location>
</feature>
<comment type="caution">
    <text evidence="2">The sequence shown here is derived from an EMBL/GenBank/DDBJ whole genome shotgun (WGS) entry which is preliminary data.</text>
</comment>
<evidence type="ECO:0000313" key="2">
    <source>
        <dbReference type="EMBL" id="KAK3761049.1"/>
    </source>
</evidence>
<dbReference type="EMBL" id="JAWDGP010004927">
    <property type="protein sequence ID" value="KAK3761049.1"/>
    <property type="molecule type" value="Genomic_DNA"/>
</dbReference>
<dbReference type="Proteomes" id="UP001283361">
    <property type="component" value="Unassembled WGS sequence"/>
</dbReference>
<gene>
    <name evidence="2" type="ORF">RRG08_022455</name>
</gene>
<evidence type="ECO:0000313" key="3">
    <source>
        <dbReference type="Proteomes" id="UP001283361"/>
    </source>
</evidence>
<sequence length="88" mass="10528">MHPKIAKALVAKALYKAIEQGLVKRPRGSHNYMLTMSDKKKPSRGHHHNNHHHRHHHHHSRQGERKAGSKLKRYSRRPQKRHRKQSRH</sequence>
<keyword evidence="3" id="KW-1185">Reference proteome</keyword>
<accession>A0AAE0Z1E0</accession>
<proteinExistence type="predicted"/>
<feature type="region of interest" description="Disordered" evidence="1">
    <location>
        <begin position="23"/>
        <end position="88"/>
    </location>
</feature>
<organism evidence="2 3">
    <name type="scientific">Elysia crispata</name>
    <name type="common">lettuce slug</name>
    <dbReference type="NCBI Taxonomy" id="231223"/>
    <lineage>
        <taxon>Eukaryota</taxon>
        <taxon>Metazoa</taxon>
        <taxon>Spiralia</taxon>
        <taxon>Lophotrochozoa</taxon>
        <taxon>Mollusca</taxon>
        <taxon>Gastropoda</taxon>
        <taxon>Heterobranchia</taxon>
        <taxon>Euthyneura</taxon>
        <taxon>Panpulmonata</taxon>
        <taxon>Sacoglossa</taxon>
        <taxon>Placobranchoidea</taxon>
        <taxon>Plakobranchidae</taxon>
        <taxon>Elysia</taxon>
    </lineage>
</organism>
<evidence type="ECO:0000256" key="1">
    <source>
        <dbReference type="SAM" id="MobiDB-lite"/>
    </source>
</evidence>
<reference evidence="2" key="1">
    <citation type="journal article" date="2023" name="G3 (Bethesda)">
        <title>A reference genome for the long-term kleptoplast-retaining sea slug Elysia crispata morphotype clarki.</title>
        <authorList>
            <person name="Eastman K.E."/>
            <person name="Pendleton A.L."/>
            <person name="Shaikh M.A."/>
            <person name="Suttiyut T."/>
            <person name="Ogas R."/>
            <person name="Tomko P."/>
            <person name="Gavelis G."/>
            <person name="Widhalm J.R."/>
            <person name="Wisecaver J.H."/>
        </authorList>
    </citation>
    <scope>NUCLEOTIDE SEQUENCE</scope>
    <source>
        <strain evidence="2">ECLA1</strain>
    </source>
</reference>
<name>A0AAE0Z1E0_9GAST</name>
<feature type="compositionally biased region" description="Basic residues" evidence="1">
    <location>
        <begin position="68"/>
        <end position="88"/>
    </location>
</feature>